<keyword evidence="7" id="KW-1133">Transmembrane helix</keyword>
<evidence type="ECO:0000313" key="10">
    <source>
        <dbReference type="Proteomes" id="UP000077755"/>
    </source>
</evidence>
<dbReference type="OMA" id="ILICEFR"/>
<dbReference type="PRINTS" id="PR00385">
    <property type="entry name" value="P450"/>
</dbReference>
<evidence type="ECO:0000256" key="4">
    <source>
        <dbReference type="ARBA" id="ARBA00023004"/>
    </source>
</evidence>
<sequence>MEWMWNYVLWSILITLMPLAWHLRRKNSYRRSKLPPGPRGWPVIGNIFDLGASPHRSLAALKQKYGPVVWLNLGPVKTMVILSASAAEEFFKNHDLSFVDRFNNDITRSHDYYKSSIALGAYSPYWRTMRRICNKEVFSNKRSNETVLVKKKCVDEMLKWIEKEVEESASGEIEVIEFVFPAIFNMIGNLTLSRDLMSPKSEMASEFYTALSGFSECVTSPNISDLFPWLGWLDLQGLRARTDRDLGKAIKIISGFVDDRVKQRQHREGKATDHKDFLDVVLDFEGTAKDEPEILSHHQITIFLLDIFVAATDTISATIEWAMCELLRNPESLKKIKAELGRVVGANKELEESDINNLPYLQASVEESLRLHASIPLLLPRKAVQDTTFMGYNIPKNTQVFVNAWAIGRDEESWEDALSFKPERFLESSIGYKGQSFKFIPFGAGRRICPGLPLAHRVLPLILGSLLHHFDWKLCDSVSGGIKMDMREAMGVSARKLVPLRGVPKRMDA</sequence>
<evidence type="ECO:0000256" key="3">
    <source>
        <dbReference type="ARBA" id="ARBA00023002"/>
    </source>
</evidence>
<protein>
    <recommendedName>
        <fullName evidence="11">Cytochrome P450</fullName>
    </recommendedName>
</protein>
<organism evidence="8">
    <name type="scientific">Daucus carota subsp. sativus</name>
    <name type="common">Carrot</name>
    <dbReference type="NCBI Taxonomy" id="79200"/>
    <lineage>
        <taxon>Eukaryota</taxon>
        <taxon>Viridiplantae</taxon>
        <taxon>Streptophyta</taxon>
        <taxon>Embryophyta</taxon>
        <taxon>Tracheophyta</taxon>
        <taxon>Spermatophyta</taxon>
        <taxon>Magnoliopsida</taxon>
        <taxon>eudicotyledons</taxon>
        <taxon>Gunneridae</taxon>
        <taxon>Pentapetalae</taxon>
        <taxon>asterids</taxon>
        <taxon>campanulids</taxon>
        <taxon>Apiales</taxon>
        <taxon>Apiaceae</taxon>
        <taxon>Apioideae</taxon>
        <taxon>Scandiceae</taxon>
        <taxon>Daucinae</taxon>
        <taxon>Daucus</taxon>
        <taxon>Daucus sect. Daucus</taxon>
    </lineage>
</organism>
<proteinExistence type="inferred from homology"/>
<keyword evidence="3 6" id="KW-0560">Oxidoreductase</keyword>
<dbReference type="PANTHER" id="PTHR47950:SF14">
    <property type="entry name" value="CYTOCHROME P450 76A2-LIKE ISOFORM X1"/>
    <property type="match status" value="1"/>
</dbReference>
<feature type="binding site" description="axial binding residue" evidence="5">
    <location>
        <position position="449"/>
    </location>
    <ligand>
        <name>heme</name>
        <dbReference type="ChEBI" id="CHEBI:30413"/>
    </ligand>
    <ligandPart>
        <name>Fe</name>
        <dbReference type="ChEBI" id="CHEBI:18248"/>
    </ligandPart>
</feature>
<dbReference type="GO" id="GO:0020037">
    <property type="term" value="F:heme binding"/>
    <property type="evidence" value="ECO:0007669"/>
    <property type="project" value="InterPro"/>
</dbReference>
<dbReference type="AlphaFoldDB" id="A0A175YQI4"/>
<dbReference type="STRING" id="79200.A0A175YQI4"/>
<comment type="cofactor">
    <cofactor evidence="5">
        <name>heme</name>
        <dbReference type="ChEBI" id="CHEBI:30413"/>
    </cofactor>
</comment>
<keyword evidence="5 6" id="KW-0349">Heme</keyword>
<evidence type="ECO:0000256" key="2">
    <source>
        <dbReference type="ARBA" id="ARBA00022723"/>
    </source>
</evidence>
<reference evidence="9" key="2">
    <citation type="submission" date="2022-03" db="EMBL/GenBank/DDBJ databases">
        <title>Draft title - Genomic analysis of global carrot germplasm unveils the trajectory of domestication and the origin of high carotenoid orange carrot.</title>
        <authorList>
            <person name="Iorizzo M."/>
            <person name="Ellison S."/>
            <person name="Senalik D."/>
            <person name="Macko-Podgorni A."/>
            <person name="Grzebelus D."/>
            <person name="Bostan H."/>
            <person name="Rolling W."/>
            <person name="Curaba J."/>
            <person name="Simon P."/>
        </authorList>
    </citation>
    <scope>NUCLEOTIDE SEQUENCE</scope>
    <source>
        <tissue evidence="9">Leaf</tissue>
    </source>
</reference>
<keyword evidence="7" id="KW-0472">Membrane</keyword>
<evidence type="ECO:0000256" key="7">
    <source>
        <dbReference type="SAM" id="Phobius"/>
    </source>
</evidence>
<dbReference type="InterPro" id="IPR017972">
    <property type="entry name" value="Cyt_P450_CS"/>
</dbReference>
<dbReference type="SUPFAM" id="SSF48264">
    <property type="entry name" value="Cytochrome P450"/>
    <property type="match status" value="1"/>
</dbReference>
<dbReference type="KEGG" id="dcr:108197373"/>
<evidence type="ECO:0000313" key="8">
    <source>
        <dbReference type="EMBL" id="KZM85723.1"/>
    </source>
</evidence>
<keyword evidence="4 5" id="KW-0408">Iron</keyword>
<dbReference type="EMBL" id="LNRQ01000008">
    <property type="protein sequence ID" value="KZM85723.1"/>
    <property type="molecule type" value="Genomic_DNA"/>
</dbReference>
<dbReference type="InterPro" id="IPR036396">
    <property type="entry name" value="Cyt_P450_sf"/>
</dbReference>
<keyword evidence="7" id="KW-0812">Transmembrane</keyword>
<dbReference type="Pfam" id="PF00067">
    <property type="entry name" value="p450"/>
    <property type="match status" value="1"/>
</dbReference>
<evidence type="ECO:0000256" key="5">
    <source>
        <dbReference type="PIRSR" id="PIRSR602401-1"/>
    </source>
</evidence>
<keyword evidence="10" id="KW-1185">Reference proteome</keyword>
<dbReference type="PRINTS" id="PR00463">
    <property type="entry name" value="EP450I"/>
</dbReference>
<dbReference type="EMBL" id="CP093350">
    <property type="protein sequence ID" value="WOH13217.1"/>
    <property type="molecule type" value="Genomic_DNA"/>
</dbReference>
<dbReference type="PROSITE" id="PS00086">
    <property type="entry name" value="CYTOCHROME_P450"/>
    <property type="match status" value="1"/>
</dbReference>
<reference evidence="8" key="1">
    <citation type="journal article" date="2016" name="Nat. Genet.">
        <title>A high-quality carrot genome assembly provides new insights into carotenoid accumulation and asterid genome evolution.</title>
        <authorList>
            <person name="Iorizzo M."/>
            <person name="Ellison S."/>
            <person name="Senalik D."/>
            <person name="Zeng P."/>
            <person name="Satapoomin P."/>
            <person name="Huang J."/>
            <person name="Bowman M."/>
            <person name="Iovene M."/>
            <person name="Sanseverino W."/>
            <person name="Cavagnaro P."/>
            <person name="Yildiz M."/>
            <person name="Macko-Podgorni A."/>
            <person name="Moranska E."/>
            <person name="Grzebelus E."/>
            <person name="Grzebelus D."/>
            <person name="Ashrafi H."/>
            <person name="Zheng Z."/>
            <person name="Cheng S."/>
            <person name="Spooner D."/>
            <person name="Van Deynze A."/>
            <person name="Simon P."/>
        </authorList>
    </citation>
    <scope>NUCLEOTIDE SEQUENCE [LARGE SCALE GENOMIC DNA]</scope>
    <source>
        <tissue evidence="8">Leaf</tissue>
    </source>
</reference>
<evidence type="ECO:0008006" key="11">
    <source>
        <dbReference type="Google" id="ProtNLM"/>
    </source>
</evidence>
<dbReference type="PANTHER" id="PTHR47950">
    <property type="entry name" value="CYTOCHROME P450, FAMILY 76, SUBFAMILY C, POLYPEPTIDE 5-RELATED"/>
    <property type="match status" value="1"/>
</dbReference>
<comment type="similarity">
    <text evidence="1 6">Belongs to the cytochrome P450 family.</text>
</comment>
<dbReference type="GO" id="GO:0016705">
    <property type="term" value="F:oxidoreductase activity, acting on paired donors, with incorporation or reduction of molecular oxygen"/>
    <property type="evidence" value="ECO:0007669"/>
    <property type="project" value="InterPro"/>
</dbReference>
<feature type="transmembrane region" description="Helical" evidence="7">
    <location>
        <begin position="6"/>
        <end position="23"/>
    </location>
</feature>
<dbReference type="InterPro" id="IPR002401">
    <property type="entry name" value="Cyt_P450_E_grp-I"/>
</dbReference>
<dbReference type="CDD" id="cd11073">
    <property type="entry name" value="CYP76-like"/>
    <property type="match status" value="1"/>
</dbReference>
<evidence type="ECO:0000313" key="9">
    <source>
        <dbReference type="EMBL" id="WOH13217.1"/>
    </source>
</evidence>
<dbReference type="InterPro" id="IPR001128">
    <property type="entry name" value="Cyt_P450"/>
</dbReference>
<evidence type="ECO:0000256" key="1">
    <source>
        <dbReference type="ARBA" id="ARBA00010617"/>
    </source>
</evidence>
<dbReference type="OrthoDB" id="1055148at2759"/>
<keyword evidence="6" id="KW-0503">Monooxygenase</keyword>
<accession>A0A175YQI4</accession>
<dbReference type="GO" id="GO:0005506">
    <property type="term" value="F:iron ion binding"/>
    <property type="evidence" value="ECO:0007669"/>
    <property type="project" value="InterPro"/>
</dbReference>
<keyword evidence="2 5" id="KW-0479">Metal-binding</keyword>
<name>A0A175YQI4_DAUCS</name>
<gene>
    <name evidence="8" type="ORF">DCAR_026855</name>
    <name evidence="9" type="ORF">DCAR_0832726</name>
</gene>
<dbReference type="Gene3D" id="1.10.630.10">
    <property type="entry name" value="Cytochrome P450"/>
    <property type="match status" value="1"/>
</dbReference>
<dbReference type="Gramene" id="KZM85723">
    <property type="protein sequence ID" value="KZM85723"/>
    <property type="gene ID" value="DCAR_026855"/>
</dbReference>
<dbReference type="FunFam" id="1.10.630.10:FF:000007">
    <property type="entry name" value="Cytochrome P450 76C4"/>
    <property type="match status" value="1"/>
</dbReference>
<evidence type="ECO:0000256" key="6">
    <source>
        <dbReference type="RuleBase" id="RU000461"/>
    </source>
</evidence>
<dbReference type="GO" id="GO:0004497">
    <property type="term" value="F:monooxygenase activity"/>
    <property type="evidence" value="ECO:0007669"/>
    <property type="project" value="UniProtKB-KW"/>
</dbReference>
<dbReference type="Proteomes" id="UP000077755">
    <property type="component" value="Chromosome 8"/>
</dbReference>